<dbReference type="Proteomes" id="UP001549921">
    <property type="component" value="Unassembled WGS sequence"/>
</dbReference>
<evidence type="ECO:0000313" key="15">
    <source>
        <dbReference type="Proteomes" id="UP001549921"/>
    </source>
</evidence>
<comment type="caution">
    <text evidence="14">The sequence shown here is derived from an EMBL/GenBank/DDBJ whole genome shotgun (WGS) entry which is preliminary data.</text>
</comment>
<evidence type="ECO:0000256" key="10">
    <source>
        <dbReference type="ARBA" id="ARBA00023242"/>
    </source>
</evidence>
<comment type="cofactor">
    <cofactor evidence="1">
        <name>a divalent metal cation</name>
        <dbReference type="ChEBI" id="CHEBI:60240"/>
    </cofactor>
</comment>
<protein>
    <recommendedName>
        <fullName evidence="5">Putative nuclease HARBI1</fullName>
    </recommendedName>
    <alternativeName>
        <fullName evidence="11">Harbinger transposase-derived nuclease</fullName>
    </alternativeName>
</protein>
<dbReference type="AlphaFoldDB" id="A0ABD0SV62"/>
<keyword evidence="8" id="KW-0479">Metal-binding</keyword>
<dbReference type="GO" id="GO:0005737">
    <property type="term" value="C:cytoplasm"/>
    <property type="evidence" value="ECO:0007669"/>
    <property type="project" value="UniProtKB-SubCell"/>
</dbReference>
<reference evidence="14 15" key="1">
    <citation type="submission" date="2024-06" db="EMBL/GenBank/DDBJ databases">
        <title>A chromosome-level genome assembly of beet webworm, Loxostege sticticalis.</title>
        <authorList>
            <person name="Zhang Y."/>
        </authorList>
    </citation>
    <scope>NUCLEOTIDE SEQUENCE [LARGE SCALE GENOMIC DNA]</scope>
    <source>
        <strain evidence="14">AQ028</strain>
        <tissue evidence="14">Male pupae</tissue>
    </source>
</reference>
<evidence type="ECO:0000256" key="9">
    <source>
        <dbReference type="ARBA" id="ARBA00022801"/>
    </source>
</evidence>
<evidence type="ECO:0000256" key="3">
    <source>
        <dbReference type="ARBA" id="ARBA00004496"/>
    </source>
</evidence>
<dbReference type="Pfam" id="PF13359">
    <property type="entry name" value="DDE_Tnp_4"/>
    <property type="match status" value="1"/>
</dbReference>
<dbReference type="PRINTS" id="PR02086">
    <property type="entry name" value="PUTNUCHARBI1"/>
</dbReference>
<evidence type="ECO:0000256" key="2">
    <source>
        <dbReference type="ARBA" id="ARBA00004123"/>
    </source>
</evidence>
<dbReference type="EMBL" id="JBEDNZ010000014">
    <property type="protein sequence ID" value="KAL0829636.1"/>
    <property type="molecule type" value="Genomic_DNA"/>
</dbReference>
<evidence type="ECO:0000256" key="7">
    <source>
        <dbReference type="ARBA" id="ARBA00022722"/>
    </source>
</evidence>
<accession>A0ABD0SV62</accession>
<evidence type="ECO:0000256" key="8">
    <source>
        <dbReference type="ARBA" id="ARBA00022723"/>
    </source>
</evidence>
<comment type="function">
    <text evidence="12">Transposase-derived protein that may have nuclease activity. Does not have transposase activity.</text>
</comment>
<dbReference type="InterPro" id="IPR026103">
    <property type="entry name" value="HARBI1_animal"/>
</dbReference>
<comment type="subcellular location">
    <subcellularLocation>
        <location evidence="3">Cytoplasm</location>
    </subcellularLocation>
    <subcellularLocation>
        <location evidence="2">Nucleus</location>
    </subcellularLocation>
</comment>
<name>A0ABD0SV62_LOXSC</name>
<keyword evidence="6" id="KW-0963">Cytoplasm</keyword>
<sequence length="366" mass="42602">MNLNIIRHFEDSESSSDDDDIIVEYVLNRRPKTFRDRILQLEFWDDVDFFEPYRMSKTTVLWLHNELKNSLKRPTDRNHAVSPLDQILLTLRFYATGNIQQCSGDLFGLHKSTICRIIHHLSRVICCKLRSVIKMPQNVEEIRSTIAKFYNIAKFPSVIGAIDCTHIPILNPGGNNSELYRNRKDFFSLNTQVIADAELRILDLVARWPGSVHDSTIFNASEVKRKFDRGDFGNCCLLGDRGYALKKYLMTPLIDPQSQPERLYNESQIRTRNLVERTFGVWKRRFPAIGSKLRVDIKNIQPIIVATAILHNICINHKENIPQETMNYPDIDMPIAEISTQRQSEQIYRNQLIQEYFARLSNETTE</sequence>
<dbReference type="GO" id="GO:0005634">
    <property type="term" value="C:nucleus"/>
    <property type="evidence" value="ECO:0007669"/>
    <property type="project" value="UniProtKB-SubCell"/>
</dbReference>
<feature type="domain" description="DDE Tnp4" evidence="13">
    <location>
        <begin position="162"/>
        <end position="312"/>
    </location>
</feature>
<proteinExistence type="inferred from homology"/>
<dbReference type="PANTHER" id="PTHR22930:SF289">
    <property type="entry name" value="DDE TNP4 DOMAIN-CONTAINING PROTEIN-RELATED"/>
    <property type="match status" value="1"/>
</dbReference>
<evidence type="ECO:0000313" key="14">
    <source>
        <dbReference type="EMBL" id="KAL0829636.1"/>
    </source>
</evidence>
<evidence type="ECO:0000256" key="12">
    <source>
        <dbReference type="ARBA" id="ARBA00045850"/>
    </source>
</evidence>
<evidence type="ECO:0000256" key="1">
    <source>
        <dbReference type="ARBA" id="ARBA00001968"/>
    </source>
</evidence>
<dbReference type="GO" id="GO:0004518">
    <property type="term" value="F:nuclease activity"/>
    <property type="evidence" value="ECO:0007669"/>
    <property type="project" value="UniProtKB-KW"/>
</dbReference>
<dbReference type="InterPro" id="IPR027806">
    <property type="entry name" value="HARBI1_dom"/>
</dbReference>
<keyword evidence="7" id="KW-0540">Nuclease</keyword>
<evidence type="ECO:0000259" key="13">
    <source>
        <dbReference type="Pfam" id="PF13359"/>
    </source>
</evidence>
<evidence type="ECO:0000256" key="4">
    <source>
        <dbReference type="ARBA" id="ARBA00006958"/>
    </source>
</evidence>
<dbReference type="GO" id="GO:0016787">
    <property type="term" value="F:hydrolase activity"/>
    <property type="evidence" value="ECO:0007669"/>
    <property type="project" value="UniProtKB-KW"/>
</dbReference>
<comment type="similarity">
    <text evidence="4">Belongs to the HARBI1 family.</text>
</comment>
<dbReference type="InterPro" id="IPR045249">
    <property type="entry name" value="HARBI1-like"/>
</dbReference>
<dbReference type="PANTHER" id="PTHR22930">
    <property type="match status" value="1"/>
</dbReference>
<keyword evidence="9" id="KW-0378">Hydrolase</keyword>
<keyword evidence="10" id="KW-0539">Nucleus</keyword>
<gene>
    <name evidence="14" type="ORF">ABMA28_003142</name>
</gene>
<dbReference type="GO" id="GO:0046872">
    <property type="term" value="F:metal ion binding"/>
    <property type="evidence" value="ECO:0007669"/>
    <property type="project" value="UniProtKB-KW"/>
</dbReference>
<evidence type="ECO:0000256" key="5">
    <source>
        <dbReference type="ARBA" id="ARBA00015519"/>
    </source>
</evidence>
<evidence type="ECO:0000256" key="11">
    <source>
        <dbReference type="ARBA" id="ARBA00030126"/>
    </source>
</evidence>
<evidence type="ECO:0000256" key="6">
    <source>
        <dbReference type="ARBA" id="ARBA00022490"/>
    </source>
</evidence>
<organism evidence="14 15">
    <name type="scientific">Loxostege sticticalis</name>
    <name type="common">Beet webworm moth</name>
    <dbReference type="NCBI Taxonomy" id="481309"/>
    <lineage>
        <taxon>Eukaryota</taxon>
        <taxon>Metazoa</taxon>
        <taxon>Ecdysozoa</taxon>
        <taxon>Arthropoda</taxon>
        <taxon>Hexapoda</taxon>
        <taxon>Insecta</taxon>
        <taxon>Pterygota</taxon>
        <taxon>Neoptera</taxon>
        <taxon>Endopterygota</taxon>
        <taxon>Lepidoptera</taxon>
        <taxon>Glossata</taxon>
        <taxon>Ditrysia</taxon>
        <taxon>Pyraloidea</taxon>
        <taxon>Crambidae</taxon>
        <taxon>Pyraustinae</taxon>
        <taxon>Loxostege</taxon>
    </lineage>
</organism>